<comment type="caution">
    <text evidence="2">The sequence shown here is derived from an EMBL/GenBank/DDBJ whole genome shotgun (WGS) entry which is preliminary data.</text>
</comment>
<organism evidence="2 3">
    <name type="scientific">Mytilus edulis</name>
    <name type="common">Blue mussel</name>
    <dbReference type="NCBI Taxonomy" id="6550"/>
    <lineage>
        <taxon>Eukaryota</taxon>
        <taxon>Metazoa</taxon>
        <taxon>Spiralia</taxon>
        <taxon>Lophotrochozoa</taxon>
        <taxon>Mollusca</taxon>
        <taxon>Bivalvia</taxon>
        <taxon>Autobranchia</taxon>
        <taxon>Pteriomorphia</taxon>
        <taxon>Mytilida</taxon>
        <taxon>Mytiloidea</taxon>
        <taxon>Mytilidae</taxon>
        <taxon>Mytilinae</taxon>
        <taxon>Mytilus</taxon>
    </lineage>
</organism>
<dbReference type="InterPro" id="IPR011249">
    <property type="entry name" value="Metalloenz_LuxS/M16"/>
</dbReference>
<dbReference type="PANTHER" id="PTHR43016">
    <property type="entry name" value="PRESEQUENCE PROTEASE"/>
    <property type="match status" value="1"/>
</dbReference>
<dbReference type="Pfam" id="PF05193">
    <property type="entry name" value="Peptidase_M16_C"/>
    <property type="match status" value="1"/>
</dbReference>
<dbReference type="OrthoDB" id="10250783at2759"/>
<name>A0A8S3QKX2_MYTED</name>
<dbReference type="GO" id="GO:0046872">
    <property type="term" value="F:metal ion binding"/>
    <property type="evidence" value="ECO:0007669"/>
    <property type="project" value="InterPro"/>
</dbReference>
<feature type="domain" description="Peptidase M16C associated" evidence="1">
    <location>
        <begin position="381"/>
        <end position="604"/>
    </location>
</feature>
<dbReference type="SUPFAM" id="SSF63411">
    <property type="entry name" value="LuxS/MPP-like metallohydrolase"/>
    <property type="match status" value="4"/>
</dbReference>
<dbReference type="Pfam" id="PF08367">
    <property type="entry name" value="M16C_assoc"/>
    <property type="match status" value="1"/>
</dbReference>
<dbReference type="GO" id="GO:0005759">
    <property type="term" value="C:mitochondrial matrix"/>
    <property type="evidence" value="ECO:0007669"/>
    <property type="project" value="TreeGrafter"/>
</dbReference>
<dbReference type="GO" id="GO:0016485">
    <property type="term" value="P:protein processing"/>
    <property type="evidence" value="ECO:0007669"/>
    <property type="project" value="TreeGrafter"/>
</dbReference>
<evidence type="ECO:0000313" key="3">
    <source>
        <dbReference type="Proteomes" id="UP000683360"/>
    </source>
</evidence>
<dbReference type="AlphaFoldDB" id="A0A8S3QKX2"/>
<dbReference type="Proteomes" id="UP000683360">
    <property type="component" value="Unassembled WGS sequence"/>
</dbReference>
<dbReference type="EC" id="3.4.24.-" evidence="2"/>
<dbReference type="GO" id="GO:0004222">
    <property type="term" value="F:metalloendopeptidase activity"/>
    <property type="evidence" value="ECO:0007669"/>
    <property type="project" value="TreeGrafter"/>
</dbReference>
<protein>
    <submittedName>
        <fullName evidence="2">PITRM1</fullName>
        <ecNumber evidence="2">3.4.24.-</ecNumber>
    </submittedName>
</protein>
<gene>
    <name evidence="2" type="ORF">MEDL_12294</name>
</gene>
<dbReference type="FunFam" id="3.30.830.10:FF:000013">
    <property type="entry name" value="Mitochondrial presequence protease"/>
    <property type="match status" value="1"/>
</dbReference>
<sequence>MHRIIKPGKFSRIFAKSQRIHHCRLCSSVQNAVKKYKDGDKVHGYTVRKVVEVPELMLTSVVLHHDKTGAEHLHVARDDSNNAFSVMFRTTPMDSTGVPHILEHTTLCGSRRFPVRDPFFKMLNRSLSTFMNAMTASDWTMYPFSSQNQKDFENLLSVYLDAVFFPQLRELDFRFSNKDNIYCQAVENELLPSHTYGVVSGGEPSKITDLTWEHLKNFHASHYHPSNSRFYTYGNFPLERHLEYINNNYLQKFSKIDIDTKVPNEPRWTEMRRKHITCQPDPMAPDPEKQTTVSVSYLLTDYHSDTKDSGFSVGLQGISSNDVEKVTQIISDTFDQVVSEGFEQTRIDALLHQIELGQKHQSSNFGIKLTLNNKHCLVSTMSPDEKFEEKGKKKETTRLQKMVEKLTDEDKEQIYKKVGQTLLQQQMDKEDLRKVPVQLCVQPTMASLILNMMSNMSDVPADLKPYVPLFCDVITKMGAGSMDYKELSQQIELTTSGLGAGTHVNQHHSDNYSYEQGVEFSSYCLDRNVDKMLDLWNNIFCSPNLKDEGRLMTLVMMEAANLSSSISGQGHSYAMTHCSSCMNAAAQLKEVLGGMAQVSTMKTLAETDESAVITIVEKLQKIGQFLLNKNNIRFAINSTSEQMSTNQNKVEKFIEGLPGDLKSTEKYTQHGYFEPELVKTQFELPFSVNYMSKAVETVPYTHEDFPKLRVLSRMMSAKYLHREIREKGGAYGSGAVCGSGVFSFYSYRDPNSSKTLQVFDEAVKWVVDDKFVPEDVDEAKLSVFQQTDKPITPGSAGMTLFLSGITDEMRQTMRDRLFQVSKQDVINVTKKYLTGDRPAAVSFIGPENSTLKTDDTWKVIKG</sequence>
<proteinExistence type="predicted"/>
<dbReference type="EMBL" id="CAJPWZ010000648">
    <property type="protein sequence ID" value="CAG2197446.1"/>
    <property type="molecule type" value="Genomic_DNA"/>
</dbReference>
<dbReference type="InterPro" id="IPR007863">
    <property type="entry name" value="Peptidase_M16_C"/>
</dbReference>
<dbReference type="Pfam" id="PF00675">
    <property type="entry name" value="Peptidase_M16"/>
    <property type="match status" value="1"/>
</dbReference>
<reference evidence="2" key="1">
    <citation type="submission" date="2021-03" db="EMBL/GenBank/DDBJ databases">
        <authorList>
            <person name="Bekaert M."/>
        </authorList>
    </citation>
    <scope>NUCLEOTIDE SEQUENCE</scope>
</reference>
<dbReference type="SMART" id="SM01264">
    <property type="entry name" value="M16C_associated"/>
    <property type="match status" value="1"/>
</dbReference>
<keyword evidence="3" id="KW-1185">Reference proteome</keyword>
<accession>A0A8S3QKX2</accession>
<dbReference type="Pfam" id="PF22516">
    <property type="entry name" value="PreP_C"/>
    <property type="match status" value="1"/>
</dbReference>
<dbReference type="PANTHER" id="PTHR43016:SF13">
    <property type="entry name" value="PRESEQUENCE PROTEASE, MITOCHONDRIAL"/>
    <property type="match status" value="1"/>
</dbReference>
<evidence type="ECO:0000313" key="2">
    <source>
        <dbReference type="EMBL" id="CAG2197446.1"/>
    </source>
</evidence>
<dbReference type="Gene3D" id="3.30.830.10">
    <property type="entry name" value="Metalloenzyme, LuxS/M16 peptidase-like"/>
    <property type="match status" value="5"/>
</dbReference>
<dbReference type="InterPro" id="IPR011765">
    <property type="entry name" value="Pept_M16_N"/>
</dbReference>
<keyword evidence="2" id="KW-0378">Hydrolase</keyword>
<evidence type="ECO:0000259" key="1">
    <source>
        <dbReference type="SMART" id="SM01264"/>
    </source>
</evidence>
<dbReference type="InterPro" id="IPR013578">
    <property type="entry name" value="Peptidase_M16C_assoc"/>
</dbReference>
<dbReference type="InterPro" id="IPR055130">
    <property type="entry name" value="PreP_C"/>
</dbReference>